<dbReference type="InterPro" id="IPR023991">
    <property type="entry name" value="Bacteriocin_IIb_lactobn/cerein"/>
</dbReference>
<name>A0A3N4MX17_9NEIS</name>
<proteinExistence type="predicted"/>
<evidence type="ECO:0000313" key="3">
    <source>
        <dbReference type="Proteomes" id="UP000272412"/>
    </source>
</evidence>
<feature type="transmembrane region" description="Helical" evidence="1">
    <location>
        <begin position="12"/>
        <end position="34"/>
    </location>
</feature>
<keyword evidence="1" id="KW-0472">Membrane</keyword>
<evidence type="ECO:0000313" key="2">
    <source>
        <dbReference type="EMBL" id="RPD83749.1"/>
    </source>
</evidence>
<keyword evidence="3" id="KW-1185">Reference proteome</keyword>
<protein>
    <submittedName>
        <fullName evidence="2">Class IIb bacteriocin, lactobin A/cerein 7B family</fullName>
    </submittedName>
</protein>
<dbReference type="AlphaFoldDB" id="A0A3N4MX17"/>
<sequence>MKVLTYQDLENIQGGFGPIGAVVGAAGGAAGYLVEQQISGSKFSPTALGTYVLGGAAAGGTAGPMGVIWGFNGALAGGSVRGVAARQGW</sequence>
<dbReference type="NCBIfam" id="TIGR03949">
    <property type="entry name" value="bact_IIb_cerein"/>
    <property type="match status" value="1"/>
</dbReference>
<comment type="caution">
    <text evidence="2">The sequence shown here is derived from an EMBL/GenBank/DDBJ whole genome shotgun (WGS) entry which is preliminary data.</text>
</comment>
<dbReference type="Proteomes" id="UP000272412">
    <property type="component" value="Unassembled WGS sequence"/>
</dbReference>
<organism evidence="2 3">
    <name type="scientific">Neisseria weixii</name>
    <dbReference type="NCBI Taxonomy" id="1853276"/>
    <lineage>
        <taxon>Bacteria</taxon>
        <taxon>Pseudomonadati</taxon>
        <taxon>Pseudomonadota</taxon>
        <taxon>Betaproteobacteria</taxon>
        <taxon>Neisseriales</taxon>
        <taxon>Neisseriaceae</taxon>
        <taxon>Neisseria</taxon>
    </lineage>
</organism>
<dbReference type="EMBL" id="RPFL01000046">
    <property type="protein sequence ID" value="RPD83749.1"/>
    <property type="molecule type" value="Genomic_DNA"/>
</dbReference>
<dbReference type="RefSeq" id="WP_123804910.1">
    <property type="nucleotide sequence ID" value="NZ_JBHSPY010000010.1"/>
</dbReference>
<evidence type="ECO:0000256" key="1">
    <source>
        <dbReference type="SAM" id="Phobius"/>
    </source>
</evidence>
<accession>A0A3N4MX17</accession>
<keyword evidence="1" id="KW-0812">Transmembrane</keyword>
<gene>
    <name evidence="2" type="ORF">EGK74_11945</name>
</gene>
<keyword evidence="1" id="KW-1133">Transmembrane helix</keyword>
<reference evidence="2 3" key="1">
    <citation type="submission" date="2018-11" db="EMBL/GenBank/DDBJ databases">
        <title>Neisseria weixii sp. nov. isolated from the rectal contents of plateau pika (Ochotona cruzoniae).</title>
        <authorList>
            <person name="Zhang G."/>
        </authorList>
    </citation>
    <scope>NUCLEOTIDE SEQUENCE [LARGE SCALE GENOMIC DNA]</scope>
    <source>
        <strain evidence="2 3">10009</strain>
    </source>
</reference>